<dbReference type="KEGG" id="ebm:SG0102_01090"/>
<accession>A0A3G9J9X3</accession>
<dbReference type="RefSeq" id="WP_157982936.1">
    <property type="nucleotide sequence ID" value="NZ_AP019309.1"/>
</dbReference>
<dbReference type="Proteomes" id="UP000268059">
    <property type="component" value="Chromosome"/>
</dbReference>
<reference evidence="1 2" key="1">
    <citation type="submission" date="2018-11" db="EMBL/GenBank/DDBJ databases">
        <title>Novel Erysipelotrichaceae bacterium isolated from small intestine of a swine.</title>
        <authorList>
            <person name="Kim J.S."/>
            <person name="Choe H."/>
            <person name="Lee Y.R."/>
            <person name="Kim K.M."/>
            <person name="Park D.S."/>
        </authorList>
    </citation>
    <scope>NUCLEOTIDE SEQUENCE [LARGE SCALE GENOMIC DNA]</scope>
    <source>
        <strain evidence="1 2">SG0102</strain>
    </source>
</reference>
<name>A0A3G9J9X3_9FIRM</name>
<dbReference type="InParanoid" id="A0A3G9J9X3"/>
<proteinExistence type="predicted"/>
<sequence>MSYLFNKEVVREAKKYYGYFALVTNCEKDHFKCLQAYRKRETIESFF</sequence>
<evidence type="ECO:0000313" key="2">
    <source>
        <dbReference type="Proteomes" id="UP000268059"/>
    </source>
</evidence>
<protein>
    <recommendedName>
        <fullName evidence="3">Transposase</fullName>
    </recommendedName>
</protein>
<dbReference type="EMBL" id="AP019309">
    <property type="protein sequence ID" value="BBH25175.1"/>
    <property type="molecule type" value="Genomic_DNA"/>
</dbReference>
<keyword evidence="2" id="KW-1185">Reference proteome</keyword>
<evidence type="ECO:0008006" key="3">
    <source>
        <dbReference type="Google" id="ProtNLM"/>
    </source>
</evidence>
<dbReference type="OrthoDB" id="2157903at2"/>
<gene>
    <name evidence="1" type="ORF">SG0102_01090</name>
</gene>
<evidence type="ECO:0000313" key="1">
    <source>
        <dbReference type="EMBL" id="BBH25175.1"/>
    </source>
</evidence>
<organism evidence="1 2">
    <name type="scientific">Intestinibaculum porci</name>
    <dbReference type="NCBI Taxonomy" id="2487118"/>
    <lineage>
        <taxon>Bacteria</taxon>
        <taxon>Bacillati</taxon>
        <taxon>Bacillota</taxon>
        <taxon>Erysipelotrichia</taxon>
        <taxon>Erysipelotrichales</taxon>
        <taxon>Erysipelotrichaceae</taxon>
        <taxon>Intestinibaculum</taxon>
    </lineage>
</organism>
<dbReference type="AlphaFoldDB" id="A0A3G9J9X3"/>